<evidence type="ECO:0000256" key="1">
    <source>
        <dbReference type="ARBA" id="ARBA00004123"/>
    </source>
</evidence>
<feature type="region of interest" description="Disordered" evidence="6">
    <location>
        <begin position="200"/>
        <end position="236"/>
    </location>
</feature>
<proteinExistence type="inferred from homology"/>
<sequence length="236" mass="26108">MLTHDRIMKGGKSTGAQKKSNAKLAVKKGKPAKDPNKPKRPASAFFVFMEEFRKQFKAENPDNKSVAAVGKAGGVKWKAMSTSEKAPYVAKAEKRKAEYEKTMVAYNKKQASGVMMRLAVKKGKAAKDPNKPKRPASAFFVFMEDFRKQFKAENPDNKSVAAVGKAGGAKWKAMSTSEQAPYVAKAEKRKAEYEKTMVAYNKKQAMGGKDEDDDSDKSKSEVNNEEDSDDEVEDDD</sequence>
<evidence type="ECO:0000256" key="6">
    <source>
        <dbReference type="SAM" id="MobiDB-lite"/>
    </source>
</evidence>
<evidence type="ECO:0000256" key="5">
    <source>
        <dbReference type="PROSITE-ProRule" id="PRU00267"/>
    </source>
</evidence>
<dbReference type="AlphaFoldDB" id="A0A251T134"/>
<reference evidence="9" key="1">
    <citation type="journal article" date="2017" name="Nature">
        <title>The sunflower genome provides insights into oil metabolism, flowering and Asterid evolution.</title>
        <authorList>
            <person name="Badouin H."/>
            <person name="Gouzy J."/>
            <person name="Grassa C.J."/>
            <person name="Murat F."/>
            <person name="Staton S.E."/>
            <person name="Cottret L."/>
            <person name="Lelandais-Briere C."/>
            <person name="Owens G.L."/>
            <person name="Carrere S."/>
            <person name="Mayjonade B."/>
            <person name="Legrand L."/>
            <person name="Gill N."/>
            <person name="Kane N.C."/>
            <person name="Bowers J.E."/>
            <person name="Hubner S."/>
            <person name="Bellec A."/>
            <person name="Berard A."/>
            <person name="Berges H."/>
            <person name="Blanchet N."/>
            <person name="Boniface M.C."/>
            <person name="Brunel D."/>
            <person name="Catrice O."/>
            <person name="Chaidir N."/>
            <person name="Claudel C."/>
            <person name="Donnadieu C."/>
            <person name="Faraut T."/>
            <person name="Fievet G."/>
            <person name="Helmstetter N."/>
            <person name="King M."/>
            <person name="Knapp S.J."/>
            <person name="Lai Z."/>
            <person name="Le Paslier M.C."/>
            <person name="Lippi Y."/>
            <person name="Lorenzon L."/>
            <person name="Mandel J.R."/>
            <person name="Marage G."/>
            <person name="Marchand G."/>
            <person name="Marquand E."/>
            <person name="Bret-Mestries E."/>
            <person name="Morien E."/>
            <person name="Nambeesan S."/>
            <person name="Nguyen T."/>
            <person name="Pegot-Espagnet P."/>
            <person name="Pouilly N."/>
            <person name="Raftis F."/>
            <person name="Sallet E."/>
            <person name="Schiex T."/>
            <person name="Thomas J."/>
            <person name="Vandecasteele C."/>
            <person name="Vares D."/>
            <person name="Vear F."/>
            <person name="Vautrin S."/>
            <person name="Crespi M."/>
            <person name="Mangin B."/>
            <person name="Burke J.M."/>
            <person name="Salse J."/>
            <person name="Munos S."/>
            <person name="Vincourt P."/>
            <person name="Rieseberg L.H."/>
            <person name="Langlade N.B."/>
        </authorList>
    </citation>
    <scope>NUCLEOTIDE SEQUENCE [LARGE SCALE GENOMIC DNA]</scope>
    <source>
        <strain evidence="9">cv. SF193</strain>
    </source>
</reference>
<keyword evidence="3 5" id="KW-0238">DNA-binding</keyword>
<dbReference type="GO" id="GO:0006325">
    <property type="term" value="P:chromatin organization"/>
    <property type="evidence" value="ECO:0007669"/>
    <property type="project" value="UniProtKB-ARBA"/>
</dbReference>
<dbReference type="EMBL" id="CM007901">
    <property type="protein sequence ID" value="OTG04810.1"/>
    <property type="molecule type" value="Genomic_DNA"/>
</dbReference>
<feature type="DNA-binding region" description="HMG box" evidence="5">
    <location>
        <begin position="132"/>
        <end position="201"/>
    </location>
</feature>
<dbReference type="GO" id="GO:0000785">
    <property type="term" value="C:chromatin"/>
    <property type="evidence" value="ECO:0007669"/>
    <property type="project" value="UniProtKB-ARBA"/>
</dbReference>
<dbReference type="GO" id="GO:0030527">
    <property type="term" value="F:structural constituent of chromatin"/>
    <property type="evidence" value="ECO:0007669"/>
    <property type="project" value="UniProtKB-ARBA"/>
</dbReference>
<evidence type="ECO:0000313" key="8">
    <source>
        <dbReference type="EMBL" id="OTG04810.1"/>
    </source>
</evidence>
<dbReference type="InParanoid" id="A0A251T134"/>
<feature type="compositionally biased region" description="Acidic residues" evidence="6">
    <location>
        <begin position="223"/>
        <end position="236"/>
    </location>
</feature>
<dbReference type="GO" id="GO:0005634">
    <property type="term" value="C:nucleus"/>
    <property type="evidence" value="ECO:0007669"/>
    <property type="project" value="UniProtKB-SubCell"/>
</dbReference>
<dbReference type="PRINTS" id="PR00886">
    <property type="entry name" value="HIGHMOBLTY12"/>
</dbReference>
<dbReference type="STRING" id="4232.A0A251T134"/>
<dbReference type="SUPFAM" id="SSF47095">
    <property type="entry name" value="HMG-box"/>
    <property type="match status" value="2"/>
</dbReference>
<evidence type="ECO:0000256" key="3">
    <source>
        <dbReference type="ARBA" id="ARBA00023125"/>
    </source>
</evidence>
<protein>
    <submittedName>
        <fullName evidence="8">Putative high mobility group box domain-containing protein</fullName>
    </submittedName>
</protein>
<organism evidence="8 9">
    <name type="scientific">Helianthus annuus</name>
    <name type="common">Common sunflower</name>
    <dbReference type="NCBI Taxonomy" id="4232"/>
    <lineage>
        <taxon>Eukaryota</taxon>
        <taxon>Viridiplantae</taxon>
        <taxon>Streptophyta</taxon>
        <taxon>Embryophyta</taxon>
        <taxon>Tracheophyta</taxon>
        <taxon>Spermatophyta</taxon>
        <taxon>Magnoliopsida</taxon>
        <taxon>eudicotyledons</taxon>
        <taxon>Gunneridae</taxon>
        <taxon>Pentapetalae</taxon>
        <taxon>asterids</taxon>
        <taxon>campanulids</taxon>
        <taxon>Asterales</taxon>
        <taxon>Asteraceae</taxon>
        <taxon>Asteroideae</taxon>
        <taxon>Heliantheae alliance</taxon>
        <taxon>Heliantheae</taxon>
        <taxon>Helianthus</taxon>
    </lineage>
</organism>
<evidence type="ECO:0000259" key="7">
    <source>
        <dbReference type="PROSITE" id="PS50118"/>
    </source>
</evidence>
<dbReference type="CDD" id="cd22005">
    <property type="entry name" value="HMG-box_AtHMGB1-like"/>
    <property type="match status" value="2"/>
</dbReference>
<feature type="region of interest" description="Disordered" evidence="6">
    <location>
        <begin position="1"/>
        <end position="40"/>
    </location>
</feature>
<dbReference type="SMART" id="SM00398">
    <property type="entry name" value="HMG"/>
    <property type="match status" value="2"/>
</dbReference>
<evidence type="ECO:0000256" key="4">
    <source>
        <dbReference type="ARBA" id="ARBA00023242"/>
    </source>
</evidence>
<dbReference type="OMA" id="EDEDEXX"/>
<evidence type="ECO:0000313" key="9">
    <source>
        <dbReference type="Proteomes" id="UP000215914"/>
    </source>
</evidence>
<dbReference type="InterPro" id="IPR009071">
    <property type="entry name" value="HMG_box_dom"/>
</dbReference>
<dbReference type="PANTHER" id="PTHR46261:SF18">
    <property type="entry name" value="DNA-BINDING PROTEIN MNB1B"/>
    <property type="match status" value="1"/>
</dbReference>
<dbReference type="PROSITE" id="PS50118">
    <property type="entry name" value="HMG_BOX_2"/>
    <property type="match status" value="2"/>
</dbReference>
<dbReference type="PANTHER" id="PTHR46261">
    <property type="entry name" value="HIGH MOBILITY GROUP B PROTEIN 4-RELATED"/>
    <property type="match status" value="1"/>
</dbReference>
<dbReference type="Proteomes" id="UP000215914">
    <property type="component" value="Chromosome 12"/>
</dbReference>
<dbReference type="InterPro" id="IPR031061">
    <property type="entry name" value="HMGB_plant"/>
</dbReference>
<gene>
    <name evidence="8" type="ORF">HannXRQ_Chr12g0366531</name>
</gene>
<dbReference type="InterPro" id="IPR036910">
    <property type="entry name" value="HMG_box_dom_sf"/>
</dbReference>
<feature type="domain" description="HMG box" evidence="7">
    <location>
        <begin position="38"/>
        <end position="107"/>
    </location>
</feature>
<dbReference type="Gene3D" id="1.10.30.10">
    <property type="entry name" value="High mobility group box domain"/>
    <property type="match status" value="2"/>
</dbReference>
<keyword evidence="9" id="KW-1185">Reference proteome</keyword>
<dbReference type="GO" id="GO:0003677">
    <property type="term" value="F:DNA binding"/>
    <property type="evidence" value="ECO:0007669"/>
    <property type="project" value="UniProtKB-UniRule"/>
</dbReference>
<dbReference type="Pfam" id="PF00505">
    <property type="entry name" value="HMG_box"/>
    <property type="match status" value="2"/>
</dbReference>
<feature type="DNA-binding region" description="HMG box" evidence="5">
    <location>
        <begin position="38"/>
        <end position="107"/>
    </location>
</feature>
<evidence type="ECO:0000256" key="2">
    <source>
        <dbReference type="ARBA" id="ARBA00008774"/>
    </source>
</evidence>
<comment type="subcellular location">
    <subcellularLocation>
        <location evidence="1">Nucleus</location>
    </subcellularLocation>
</comment>
<feature type="domain" description="HMG box" evidence="7">
    <location>
        <begin position="132"/>
        <end position="201"/>
    </location>
</feature>
<keyword evidence="4 5" id="KW-0539">Nucleus</keyword>
<accession>A0A251T134</accession>
<comment type="similarity">
    <text evidence="2">Belongs to the HMGB family.</text>
</comment>
<name>A0A251T134_HELAN</name>
<dbReference type="GO" id="GO:0003682">
    <property type="term" value="F:chromatin binding"/>
    <property type="evidence" value="ECO:0007669"/>
    <property type="project" value="UniProtKB-ARBA"/>
</dbReference>